<evidence type="ECO:0000313" key="1">
    <source>
        <dbReference type="EMBL" id="ROW10128.1"/>
    </source>
</evidence>
<evidence type="ECO:0000313" key="2">
    <source>
        <dbReference type="Proteomes" id="UP000283895"/>
    </source>
</evidence>
<gene>
    <name evidence="1" type="ORF">VMCG_02094</name>
</gene>
<reference evidence="1 2" key="1">
    <citation type="submission" date="2015-09" db="EMBL/GenBank/DDBJ databases">
        <title>Host preference determinants of Valsa canker pathogens revealed by comparative genomics.</title>
        <authorList>
            <person name="Yin Z."/>
            <person name="Huang L."/>
        </authorList>
    </citation>
    <scope>NUCLEOTIDE SEQUENCE [LARGE SCALE GENOMIC DNA]</scope>
    <source>
        <strain evidence="1 2">03-1</strain>
    </source>
</reference>
<keyword evidence="2" id="KW-1185">Reference proteome</keyword>
<proteinExistence type="predicted"/>
<accession>A0A423X2T6</accession>
<name>A0A423X2T6_9PEZI</name>
<dbReference type="OrthoDB" id="654211at2759"/>
<sequence>MRFSTRATTTRMVLANTAQTTCYVRLRAGMIELAMIPASTRALPVPEARHHDHRSYKSSSKDAAEGTTTWRAYLLDLRRHMEMNYNLEESFFTPHPTLPPTTPSPIDNSTDAVLAISTAAINLTIYHLLQLTMLADIPALETSKCCEDCQDLGLATRMRQWASGPDGRRAVVHAAQLRRIHGRMICTVGYRTCPTAAQRRISNPLKGVGLFYGAVVLCSFAHRAACAHDVGAGPQPAVVVELVQLEVGGQRLLKFEATLQW</sequence>
<protein>
    <submittedName>
        <fullName evidence="1">Uncharacterized protein</fullName>
    </submittedName>
</protein>
<dbReference type="AlphaFoldDB" id="A0A423X2T6"/>
<organism evidence="1 2">
    <name type="scientific">Cytospora schulzeri</name>
    <dbReference type="NCBI Taxonomy" id="448051"/>
    <lineage>
        <taxon>Eukaryota</taxon>
        <taxon>Fungi</taxon>
        <taxon>Dikarya</taxon>
        <taxon>Ascomycota</taxon>
        <taxon>Pezizomycotina</taxon>
        <taxon>Sordariomycetes</taxon>
        <taxon>Sordariomycetidae</taxon>
        <taxon>Diaporthales</taxon>
        <taxon>Cytosporaceae</taxon>
        <taxon>Cytospora</taxon>
    </lineage>
</organism>
<comment type="caution">
    <text evidence="1">The sequence shown here is derived from an EMBL/GenBank/DDBJ whole genome shotgun (WGS) entry which is preliminary data.</text>
</comment>
<dbReference type="STRING" id="356882.A0A423X2T6"/>
<dbReference type="Proteomes" id="UP000283895">
    <property type="component" value="Unassembled WGS sequence"/>
</dbReference>
<dbReference type="EMBL" id="LKEA01000003">
    <property type="protein sequence ID" value="ROW10128.1"/>
    <property type="molecule type" value="Genomic_DNA"/>
</dbReference>